<dbReference type="InterPro" id="IPR014940">
    <property type="entry name" value="BAAT_C"/>
</dbReference>
<dbReference type="GO" id="GO:0047617">
    <property type="term" value="F:fatty acyl-CoA hydrolase activity"/>
    <property type="evidence" value="ECO:0007669"/>
    <property type="project" value="TreeGrafter"/>
</dbReference>
<evidence type="ECO:0000256" key="3">
    <source>
        <dbReference type="PIRSR" id="PIRSR016521-1"/>
    </source>
</evidence>
<accession>A0A6J3QWB1</accession>
<evidence type="ECO:0000259" key="5">
    <source>
        <dbReference type="Pfam" id="PF08840"/>
    </source>
</evidence>
<dbReference type="FunFam" id="2.60.40.2240:FF:000001">
    <property type="entry name" value="acyl-coenzyme A thioesterase 4"/>
    <property type="match status" value="1"/>
</dbReference>
<dbReference type="InterPro" id="IPR016662">
    <property type="entry name" value="Acyl-CoA_thioEstase_long-chain"/>
</dbReference>
<feature type="domain" description="Acyl-CoA thioester hydrolase/bile acid-CoA amino acid N-acetyltransferase" evidence="4">
    <location>
        <begin position="59"/>
        <end position="183"/>
    </location>
</feature>
<feature type="active site" description="Charge relay system" evidence="3">
    <location>
        <position position="275"/>
    </location>
</feature>
<dbReference type="Pfam" id="PF08840">
    <property type="entry name" value="BAAT_C"/>
    <property type="match status" value="1"/>
</dbReference>
<evidence type="ECO:0000256" key="2">
    <source>
        <dbReference type="ARBA" id="ARBA00022832"/>
    </source>
</evidence>
<dbReference type="InParanoid" id="A0A6J3QWB1"/>
<dbReference type="Gene3D" id="2.60.40.2240">
    <property type="entry name" value="Acyl-CoA thioester hydrolase/BAAT N-terminal domain"/>
    <property type="match status" value="1"/>
</dbReference>
<proteinExistence type="inferred from homology"/>
<dbReference type="AlphaFoldDB" id="A0A6J3QWB1"/>
<name>A0A6J3QWB1_TURTR</name>
<organism evidence="6 7">
    <name type="scientific">Tursiops truncatus</name>
    <name type="common">Atlantic bottle-nosed dolphin</name>
    <name type="synonym">Delphinus truncatus</name>
    <dbReference type="NCBI Taxonomy" id="9739"/>
    <lineage>
        <taxon>Eukaryota</taxon>
        <taxon>Metazoa</taxon>
        <taxon>Chordata</taxon>
        <taxon>Craniata</taxon>
        <taxon>Vertebrata</taxon>
        <taxon>Euteleostomi</taxon>
        <taxon>Mammalia</taxon>
        <taxon>Eutheria</taxon>
        <taxon>Laurasiatheria</taxon>
        <taxon>Artiodactyla</taxon>
        <taxon>Whippomorpha</taxon>
        <taxon>Cetacea</taxon>
        <taxon>Odontoceti</taxon>
        <taxon>Delphinidae</taxon>
        <taxon>Tursiops</taxon>
    </lineage>
</organism>
<dbReference type="GO" id="GO:0006637">
    <property type="term" value="P:acyl-CoA metabolic process"/>
    <property type="evidence" value="ECO:0007669"/>
    <property type="project" value="InterPro"/>
</dbReference>
<dbReference type="GeneID" id="101315694"/>
<keyword evidence="2" id="KW-0276">Fatty acid metabolism</keyword>
<dbReference type="PIRSF" id="PIRSF016521">
    <property type="entry name" value="Acyl-CoA_hydro"/>
    <property type="match status" value="1"/>
</dbReference>
<evidence type="ECO:0000256" key="1">
    <source>
        <dbReference type="ARBA" id="ARBA00006538"/>
    </source>
</evidence>
<dbReference type="PANTHER" id="PTHR10824">
    <property type="entry name" value="ACYL-COENZYME A THIOESTERASE-RELATED"/>
    <property type="match status" value="1"/>
</dbReference>
<dbReference type="GO" id="GO:0006631">
    <property type="term" value="P:fatty acid metabolic process"/>
    <property type="evidence" value="ECO:0007669"/>
    <property type="project" value="UniProtKB-KW"/>
</dbReference>
<dbReference type="InterPro" id="IPR029058">
    <property type="entry name" value="AB_hydrolase_fold"/>
</dbReference>
<dbReference type="InterPro" id="IPR006862">
    <property type="entry name" value="Thio_Ohase/aa_AcTrfase"/>
</dbReference>
<comment type="similarity">
    <text evidence="1">Belongs to the C/M/P thioester hydrolase family.</text>
</comment>
<dbReference type="FunFam" id="3.40.50.1820:FF:000024">
    <property type="entry name" value="acyl-coenzyme A thioesterase 4"/>
    <property type="match status" value="1"/>
</dbReference>
<dbReference type="Proteomes" id="UP000245320">
    <property type="component" value="Chromosome 2"/>
</dbReference>
<reference evidence="7" key="1">
    <citation type="submission" date="2025-08" db="UniProtKB">
        <authorList>
            <consortium name="RefSeq"/>
        </authorList>
    </citation>
    <scope>IDENTIFICATION</scope>
    <source>
        <tissue evidence="7">Spleen</tissue>
    </source>
</reference>
<evidence type="ECO:0000259" key="4">
    <source>
        <dbReference type="Pfam" id="PF04775"/>
    </source>
</evidence>
<feature type="active site" description="Charge relay system" evidence="3">
    <location>
        <position position="403"/>
    </location>
</feature>
<keyword evidence="2" id="KW-0443">Lipid metabolism</keyword>
<feature type="domain" description="BAAT/Acyl-CoA thioester hydrolase C-terminal" evidence="5">
    <location>
        <begin position="247"/>
        <end position="454"/>
    </location>
</feature>
<dbReference type="OrthoDB" id="6347013at2759"/>
<sequence>MVVSFPALLRPFRLCRWDPTPWARLAGPTKLRTGDPNSWAPARMAVTVTLEPAGRCRWDEPVRIAVRGLAPGQPVTLRASLHDEKDALFRAHARYCADAHGQLDLERAPALGGSFTGLEPMGLLWALEPEKPLLRLVKRDVQTPFAVELEVLDGHDPEAGGLLGRAVNERDFLAPGVRREPVRVGRVRATLFLPPGTGPFPGILDLFGSGGGLCEYRASLLAGHGFAVLALAYFRFEDLPKYLNNVCLEYFEEAVDFMLQHPKVKGPSVGLLGFSKGGDLCLSMASFLKGITATAVINACVANTIAPLHYKDMIIPNLSSDPGKYKITESGLLNLEDIWNDPLEKPNHRSLIPLEKAQGPFLFIVGMDDHSWKSEFYAQIASERLQAHGKDRPQIIYYPGTGHCIDPPYFPLCRASVHAVLDQPVFYGGEPKAHSRAQVDAWQQIQTFFHEHLNVSNFSLMLSGSKKLKPKRNLVGDT</sequence>
<evidence type="ECO:0000313" key="6">
    <source>
        <dbReference type="Proteomes" id="UP000245320"/>
    </source>
</evidence>
<dbReference type="RefSeq" id="XP_033706780.1">
    <property type="nucleotide sequence ID" value="XM_033850889.1"/>
</dbReference>
<dbReference type="SUPFAM" id="SSF53474">
    <property type="entry name" value="alpha/beta-Hydrolases"/>
    <property type="match status" value="1"/>
</dbReference>
<gene>
    <name evidence="7" type="primary">LOC101315694</name>
</gene>
<dbReference type="Pfam" id="PF04775">
    <property type="entry name" value="Bile_Hydr_Trans"/>
    <property type="match status" value="1"/>
</dbReference>
<evidence type="ECO:0000313" key="7">
    <source>
        <dbReference type="RefSeq" id="XP_033706780.1"/>
    </source>
</evidence>
<protein>
    <submittedName>
        <fullName evidence="7">Acyl-coenzyme A thioesterase 6 isoform X1</fullName>
    </submittedName>
</protein>
<keyword evidence="6" id="KW-1185">Reference proteome</keyword>
<dbReference type="Gene3D" id="3.40.50.1820">
    <property type="entry name" value="alpha/beta hydrolase"/>
    <property type="match status" value="1"/>
</dbReference>
<feature type="active site" description="Charge relay system" evidence="3">
    <location>
        <position position="369"/>
    </location>
</feature>
<dbReference type="InterPro" id="IPR042490">
    <property type="entry name" value="Thio_Ohase/BAAT_N"/>
</dbReference>
<dbReference type="PANTHER" id="PTHR10824:SF17">
    <property type="entry name" value="ACYL-COENZYME A THIOESTERASE 6"/>
    <property type="match status" value="1"/>
</dbReference>